<keyword evidence="3" id="KW-0547">Nucleotide-binding</keyword>
<dbReference type="SUPFAM" id="SSF52540">
    <property type="entry name" value="P-loop containing nucleoside triphosphate hydrolases"/>
    <property type="match status" value="1"/>
</dbReference>
<proteinExistence type="inferred from homology"/>
<feature type="domain" description="ABC transporter" evidence="6">
    <location>
        <begin position="20"/>
        <end position="249"/>
    </location>
</feature>
<keyword evidence="5" id="KW-1278">Translocase</keyword>
<evidence type="ECO:0000256" key="5">
    <source>
        <dbReference type="ARBA" id="ARBA00022967"/>
    </source>
</evidence>
<dbReference type="PANTHER" id="PTHR46743">
    <property type="entry name" value="TEICHOIC ACIDS EXPORT ATP-BINDING PROTEIN TAGH"/>
    <property type="match status" value="1"/>
</dbReference>
<reference evidence="7" key="1">
    <citation type="submission" date="2023-03" db="EMBL/GenBank/DDBJ databases">
        <title>Andean soil-derived lignocellulolytic bacterial consortium as a source of novel taxa and putative plastic-active enzymes.</title>
        <authorList>
            <person name="Diaz-Garcia L."/>
            <person name="Chuvochina M."/>
            <person name="Feuerriegel G."/>
            <person name="Bunk B."/>
            <person name="Sproer C."/>
            <person name="Streit W.R."/>
            <person name="Rodriguez L.M."/>
            <person name="Overmann J."/>
            <person name="Jimenez D.J."/>
        </authorList>
    </citation>
    <scope>NUCLEOTIDE SEQUENCE</scope>
    <source>
        <strain evidence="7">MAG 2441</strain>
    </source>
</reference>
<keyword evidence="2" id="KW-0813">Transport</keyword>
<evidence type="ECO:0000313" key="7">
    <source>
        <dbReference type="EMBL" id="WEK53927.1"/>
    </source>
</evidence>
<evidence type="ECO:0000256" key="3">
    <source>
        <dbReference type="ARBA" id="ARBA00022741"/>
    </source>
</evidence>
<dbReference type="AlphaFoldDB" id="A0AA95EWA1"/>
<gene>
    <name evidence="7" type="ORF">P0Y55_15380</name>
</gene>
<dbReference type="Pfam" id="PF00005">
    <property type="entry name" value="ABC_tran"/>
    <property type="match status" value="1"/>
</dbReference>
<evidence type="ECO:0000259" key="6">
    <source>
        <dbReference type="PROSITE" id="PS50893"/>
    </source>
</evidence>
<dbReference type="PROSITE" id="PS00211">
    <property type="entry name" value="ABC_TRANSPORTER_1"/>
    <property type="match status" value="1"/>
</dbReference>
<dbReference type="EMBL" id="CP119317">
    <property type="protein sequence ID" value="WEK53927.1"/>
    <property type="molecule type" value="Genomic_DNA"/>
</dbReference>
<evidence type="ECO:0000256" key="4">
    <source>
        <dbReference type="ARBA" id="ARBA00022840"/>
    </source>
</evidence>
<sequence length="251" mass="28043">MPKVDVEVNRVSVKFRLDSEKIDSLKEYFLKLTMRSIEYTEFNALKSIDFKIHNGERIGIIGHNGAGKSTLLKTIAGVVKPTEGSVVVNGSIAPLLELGAGFDADLTGVENIFLNGAILGRSKKYLEEKFDEIVEYSGLGKFIHTPVKNYSSGMRARLGFSIATKVDPDILIVDEILGVGDENFQIKSSKTMKEMMTSGKTVILVSHNLAQVKQLTERVIWLHEGEVRQIGKTNELCREYKDYMDEILNKK</sequence>
<dbReference type="GO" id="GO:0005524">
    <property type="term" value="F:ATP binding"/>
    <property type="evidence" value="ECO:0007669"/>
    <property type="project" value="UniProtKB-KW"/>
</dbReference>
<evidence type="ECO:0000256" key="2">
    <source>
        <dbReference type="ARBA" id="ARBA00022448"/>
    </source>
</evidence>
<dbReference type="Gene3D" id="3.40.50.300">
    <property type="entry name" value="P-loop containing nucleotide triphosphate hydrolases"/>
    <property type="match status" value="1"/>
</dbReference>
<keyword evidence="4 7" id="KW-0067">ATP-binding</keyword>
<dbReference type="SMART" id="SM00382">
    <property type="entry name" value="AAA"/>
    <property type="match status" value="1"/>
</dbReference>
<name>A0AA95EWA1_9BACL</name>
<dbReference type="InterPro" id="IPR050683">
    <property type="entry name" value="Bact_Polysacc_Export_ATP-bd"/>
</dbReference>
<dbReference type="PANTHER" id="PTHR46743:SF2">
    <property type="entry name" value="TEICHOIC ACIDS EXPORT ATP-BINDING PROTEIN TAGH"/>
    <property type="match status" value="1"/>
</dbReference>
<dbReference type="InterPro" id="IPR027417">
    <property type="entry name" value="P-loop_NTPase"/>
</dbReference>
<dbReference type="GO" id="GO:0016020">
    <property type="term" value="C:membrane"/>
    <property type="evidence" value="ECO:0007669"/>
    <property type="project" value="InterPro"/>
</dbReference>
<protein>
    <submittedName>
        <fullName evidence="7">ABC transporter ATP-binding protein</fullName>
    </submittedName>
</protein>
<accession>A0AA95EWA1</accession>
<dbReference type="InterPro" id="IPR015860">
    <property type="entry name" value="ABC_transpr_TagH-like"/>
</dbReference>
<keyword evidence="8" id="KW-1185">Reference proteome</keyword>
<dbReference type="PROSITE" id="PS50893">
    <property type="entry name" value="ABC_TRANSPORTER_2"/>
    <property type="match status" value="1"/>
</dbReference>
<dbReference type="InterPro" id="IPR017871">
    <property type="entry name" value="ABC_transporter-like_CS"/>
</dbReference>
<organism evidence="7 8">
    <name type="scientific">Candidatus Cohnella colombiensis</name>
    <dbReference type="NCBI Taxonomy" id="3121368"/>
    <lineage>
        <taxon>Bacteria</taxon>
        <taxon>Bacillati</taxon>
        <taxon>Bacillota</taxon>
        <taxon>Bacilli</taxon>
        <taxon>Bacillales</taxon>
        <taxon>Paenibacillaceae</taxon>
        <taxon>Cohnella</taxon>
    </lineage>
</organism>
<evidence type="ECO:0000256" key="1">
    <source>
        <dbReference type="ARBA" id="ARBA00005417"/>
    </source>
</evidence>
<comment type="similarity">
    <text evidence="1">Belongs to the ABC transporter superfamily.</text>
</comment>
<dbReference type="GO" id="GO:0016887">
    <property type="term" value="F:ATP hydrolysis activity"/>
    <property type="evidence" value="ECO:0007669"/>
    <property type="project" value="InterPro"/>
</dbReference>
<dbReference type="GO" id="GO:0140359">
    <property type="term" value="F:ABC-type transporter activity"/>
    <property type="evidence" value="ECO:0007669"/>
    <property type="project" value="InterPro"/>
</dbReference>
<evidence type="ECO:0000313" key="8">
    <source>
        <dbReference type="Proteomes" id="UP001178662"/>
    </source>
</evidence>
<dbReference type="InterPro" id="IPR003439">
    <property type="entry name" value="ABC_transporter-like_ATP-bd"/>
</dbReference>
<dbReference type="CDD" id="cd03220">
    <property type="entry name" value="ABC_KpsT_Wzt"/>
    <property type="match status" value="1"/>
</dbReference>
<dbReference type="Proteomes" id="UP001178662">
    <property type="component" value="Chromosome"/>
</dbReference>
<dbReference type="InterPro" id="IPR003593">
    <property type="entry name" value="AAA+_ATPase"/>
</dbReference>